<evidence type="ECO:0000256" key="2">
    <source>
        <dbReference type="SAM" id="Coils"/>
    </source>
</evidence>
<dbReference type="EMBL" id="JBBXMP010000010">
    <property type="protein sequence ID" value="KAL0069796.1"/>
    <property type="molecule type" value="Genomic_DNA"/>
</dbReference>
<evidence type="ECO:0000313" key="5">
    <source>
        <dbReference type="Proteomes" id="UP001437256"/>
    </source>
</evidence>
<evidence type="ECO:0000256" key="1">
    <source>
        <dbReference type="ARBA" id="ARBA00023186"/>
    </source>
</evidence>
<dbReference type="PANTHER" id="PTHR12651">
    <property type="entry name" value="26S PROTEASOME NON-ATPASE REGULATORY SUBUNIT 9"/>
    <property type="match status" value="1"/>
</dbReference>
<reference evidence="4 5" key="1">
    <citation type="submission" date="2024-05" db="EMBL/GenBank/DDBJ databases">
        <title>A draft genome resource for the thread blight pathogen Marasmius tenuissimus strain MS-2.</title>
        <authorList>
            <person name="Yulfo-Soto G.E."/>
            <person name="Baruah I.K."/>
            <person name="Amoako-Attah I."/>
            <person name="Bukari Y."/>
            <person name="Meinhardt L.W."/>
            <person name="Bailey B.A."/>
            <person name="Cohen S.P."/>
        </authorList>
    </citation>
    <scope>NUCLEOTIDE SEQUENCE [LARGE SCALE GENOMIC DNA]</scope>
    <source>
        <strain evidence="4 5">MS-2</strain>
    </source>
</reference>
<proteinExistence type="predicted"/>
<organism evidence="4 5">
    <name type="scientific">Marasmius tenuissimus</name>
    <dbReference type="NCBI Taxonomy" id="585030"/>
    <lineage>
        <taxon>Eukaryota</taxon>
        <taxon>Fungi</taxon>
        <taxon>Dikarya</taxon>
        <taxon>Basidiomycota</taxon>
        <taxon>Agaricomycotina</taxon>
        <taxon>Agaricomycetes</taxon>
        <taxon>Agaricomycetidae</taxon>
        <taxon>Agaricales</taxon>
        <taxon>Marasmiineae</taxon>
        <taxon>Marasmiaceae</taxon>
        <taxon>Marasmius</taxon>
    </lineage>
</organism>
<sequence>MGFILPSPDSPAEKARALMAQKQNIETELDTHLSILKANNCTLRSPLVDGDGFPRADIDIFAVRGARVRIIELRNDLEAITNEIGKALEAVYDPSIAADNKGSATTAASASTDSPKPFAKVDGVAPGGPAAEAVSFVSFVSTDSRTDRIMNIEQGLKREDLVVKFGPLIHTSFTSNSLQPLVEVVSENENVRKFNVLPTPRCSRDYSKAYQSKFSGMGCLFF</sequence>
<dbReference type="InterPro" id="IPR040815">
    <property type="entry name" value="Nas2_N"/>
</dbReference>
<dbReference type="InterPro" id="IPR036034">
    <property type="entry name" value="PDZ_sf"/>
</dbReference>
<dbReference type="Gene3D" id="2.30.42.10">
    <property type="match status" value="1"/>
</dbReference>
<name>A0ABR3A8X4_9AGAR</name>
<accession>A0ABR3A8X4</accession>
<dbReference type="Pfam" id="PF18265">
    <property type="entry name" value="Nas2_N"/>
    <property type="match status" value="1"/>
</dbReference>
<dbReference type="PANTHER" id="PTHR12651:SF1">
    <property type="entry name" value="26S PROTEASOME NON-ATPASE REGULATORY SUBUNIT 9"/>
    <property type="match status" value="1"/>
</dbReference>
<feature type="domain" description="Nas2 N-terminal" evidence="3">
    <location>
        <begin position="16"/>
        <end position="92"/>
    </location>
</feature>
<dbReference type="Gene3D" id="6.10.140.1710">
    <property type="match status" value="1"/>
</dbReference>
<protein>
    <submittedName>
        <fullName evidence="4">26S proteasome regulatory subunit</fullName>
    </submittedName>
</protein>
<keyword evidence="5" id="KW-1185">Reference proteome</keyword>
<gene>
    <name evidence="4" type="primary">NAS2</name>
    <name evidence="4" type="ORF">AAF712_003066</name>
</gene>
<evidence type="ECO:0000313" key="4">
    <source>
        <dbReference type="EMBL" id="KAL0069796.1"/>
    </source>
</evidence>
<dbReference type="Proteomes" id="UP001437256">
    <property type="component" value="Unassembled WGS sequence"/>
</dbReference>
<keyword evidence="1" id="KW-0143">Chaperone</keyword>
<dbReference type="GO" id="GO:0000502">
    <property type="term" value="C:proteasome complex"/>
    <property type="evidence" value="ECO:0007669"/>
    <property type="project" value="UniProtKB-KW"/>
</dbReference>
<keyword evidence="4" id="KW-0647">Proteasome</keyword>
<keyword evidence="2" id="KW-0175">Coiled coil</keyword>
<dbReference type="InterPro" id="IPR035269">
    <property type="entry name" value="PSMD9"/>
</dbReference>
<comment type="caution">
    <text evidence="4">The sequence shown here is derived from an EMBL/GenBank/DDBJ whole genome shotgun (WGS) entry which is preliminary data.</text>
</comment>
<evidence type="ECO:0000259" key="3">
    <source>
        <dbReference type="Pfam" id="PF18265"/>
    </source>
</evidence>
<feature type="coiled-coil region" evidence="2">
    <location>
        <begin position="63"/>
        <end position="90"/>
    </location>
</feature>